<dbReference type="InterPro" id="IPR043502">
    <property type="entry name" value="DNA/RNA_pol_sf"/>
</dbReference>
<evidence type="ECO:0000256" key="6">
    <source>
        <dbReference type="ARBA" id="ARBA00022723"/>
    </source>
</evidence>
<dbReference type="GO" id="GO:0003682">
    <property type="term" value="F:chromatin binding"/>
    <property type="evidence" value="ECO:0007669"/>
    <property type="project" value="TreeGrafter"/>
</dbReference>
<dbReference type="GO" id="GO:0000166">
    <property type="term" value="F:nucleotide binding"/>
    <property type="evidence" value="ECO:0007669"/>
    <property type="project" value="InterPro"/>
</dbReference>
<dbReference type="CDD" id="cd05532">
    <property type="entry name" value="POLBc_alpha"/>
    <property type="match status" value="1"/>
</dbReference>
<dbReference type="InterPro" id="IPR017964">
    <property type="entry name" value="DNA-dir_DNA_pol_B_CS"/>
</dbReference>
<evidence type="ECO:0000259" key="15">
    <source>
        <dbReference type="Pfam" id="PF03104"/>
    </source>
</evidence>
<evidence type="ECO:0000256" key="4">
    <source>
        <dbReference type="ARBA" id="ARBA00022695"/>
    </source>
</evidence>
<dbReference type="GO" id="GO:0003688">
    <property type="term" value="F:DNA replication origin binding"/>
    <property type="evidence" value="ECO:0007669"/>
    <property type="project" value="TreeGrafter"/>
</dbReference>
<dbReference type="CDD" id="cd05776">
    <property type="entry name" value="DNA_polB_alpha_exo"/>
    <property type="match status" value="1"/>
</dbReference>
<keyword evidence="11" id="KW-0539">Nucleus</keyword>
<comment type="caution">
    <text evidence="16">The sequence shown here is derived from an EMBL/GenBank/DDBJ whole genome shotgun (WGS) entry which is preliminary data.</text>
</comment>
<dbReference type="SUPFAM" id="SSF56672">
    <property type="entry name" value="DNA/RNA polymerases"/>
    <property type="match status" value="1"/>
</dbReference>
<evidence type="ECO:0000256" key="12">
    <source>
        <dbReference type="RuleBase" id="RU000442"/>
    </source>
</evidence>
<dbReference type="Pfam" id="PF03104">
    <property type="entry name" value="DNA_pol_B_exo1"/>
    <property type="match status" value="1"/>
</dbReference>
<dbReference type="PRINTS" id="PR00106">
    <property type="entry name" value="DNAPOLB"/>
</dbReference>
<sequence>MVIIRKIENVPLPYNFIDNESQNSSSGTTVKGKPHITVATSERNLLMYLVGILARLDPDIIVGHNFVEFILGILLHRMKAAKIPDWSKLGRLKRTEWPKLQSGSGGMRKSTYWESLMMSGRMICDSYLTSRDLIKSKSYSLTELSSSELKIKRREFSMEQINKILISNRSSNLLVDLCEHTCVDAYLCTSLILKLQALPLTCQLTNLAGNLWSRTMAGARAERNEFLLLHEFYNMKFIRPDKNYSSNKFSQKLTNSKASGLASNNAASNKNVKVVTTASTENESIDDIPYEPENSDLEDNEALNNENNKNESKFKRRKPTYAGGLVLEPKKGLHDQYVLLLDFNSLYPSIIQEYNICFTTVQRNQNDDSIPQDPDPSLPIGLLPKLLKTLVERRKQVKKLLTSPGLSESDKTALDVRQKALKLTANSMYGCLGFAQSRFFAKALAILITSKGRNILIDTQGLAESQGLEVLYGDTDSIMINTTSNILNEAYDLGIKFKRQVNERYKLLELDIDGIFRRLLLLKKKKYAALTVSNLSECIRKNFENRSNGLNDEKILTKLETRGLELVRRDWCGLSAEVSSFVLENILSGMDIDIISSTIQNHLTQVANSVRSGNIKLDKYIINKALSKPPESYSESTSLYHVSVALRVKKFGYYYNTGDTVPYIMGLESNIEGPDNKIDLEREPNSANTKAFHPEEIKRSEGKIKIGT</sequence>
<gene>
    <name evidence="16" type="ORF">BB561_003193</name>
</gene>
<comment type="catalytic activity">
    <reaction evidence="12">
        <text>DNA(n) + a 2'-deoxyribonucleoside 5'-triphosphate = DNA(n+1) + diphosphate</text>
        <dbReference type="Rhea" id="RHEA:22508"/>
        <dbReference type="Rhea" id="RHEA-COMP:17339"/>
        <dbReference type="Rhea" id="RHEA-COMP:17340"/>
        <dbReference type="ChEBI" id="CHEBI:33019"/>
        <dbReference type="ChEBI" id="CHEBI:61560"/>
        <dbReference type="ChEBI" id="CHEBI:173112"/>
        <dbReference type="EC" id="2.7.7.7"/>
    </reaction>
</comment>
<evidence type="ECO:0000256" key="10">
    <source>
        <dbReference type="ARBA" id="ARBA00023125"/>
    </source>
</evidence>
<dbReference type="STRING" id="133385.A0A2T9YMH9"/>
<evidence type="ECO:0000256" key="7">
    <source>
        <dbReference type="ARBA" id="ARBA00022771"/>
    </source>
</evidence>
<dbReference type="InterPro" id="IPR023211">
    <property type="entry name" value="DNA_pol_palm_dom_sf"/>
</dbReference>
<dbReference type="InterPro" id="IPR006134">
    <property type="entry name" value="DNA-dir_DNA_pol_B_multi_dom"/>
</dbReference>
<evidence type="ECO:0000256" key="9">
    <source>
        <dbReference type="ARBA" id="ARBA00022932"/>
    </source>
</evidence>
<keyword evidence="17" id="KW-1185">Reference proteome</keyword>
<keyword evidence="10 12" id="KW-0238">DNA-binding</keyword>
<feature type="compositionally biased region" description="Basic and acidic residues" evidence="13">
    <location>
        <begin position="692"/>
        <end position="708"/>
    </location>
</feature>
<dbReference type="GO" id="GO:0006273">
    <property type="term" value="P:lagging strand elongation"/>
    <property type="evidence" value="ECO:0007669"/>
    <property type="project" value="TreeGrafter"/>
</dbReference>
<dbReference type="PANTHER" id="PTHR45861">
    <property type="entry name" value="DNA POLYMERASE ALPHA CATALYTIC SUBUNIT"/>
    <property type="match status" value="1"/>
</dbReference>
<dbReference type="GO" id="GO:0003697">
    <property type="term" value="F:single-stranded DNA binding"/>
    <property type="evidence" value="ECO:0007669"/>
    <property type="project" value="TreeGrafter"/>
</dbReference>
<feature type="domain" description="DNA-directed DNA polymerase family B multifunctional" evidence="14">
    <location>
        <begin position="211"/>
        <end position="684"/>
    </location>
</feature>
<dbReference type="Gene3D" id="1.10.132.60">
    <property type="entry name" value="DNA polymerase family B, C-terminal domain"/>
    <property type="match status" value="1"/>
</dbReference>
<dbReference type="PROSITE" id="PS00116">
    <property type="entry name" value="DNA_POLYMERASE_B"/>
    <property type="match status" value="1"/>
</dbReference>
<dbReference type="Pfam" id="PF00136">
    <property type="entry name" value="DNA_pol_B"/>
    <property type="match status" value="1"/>
</dbReference>
<dbReference type="GO" id="GO:1902975">
    <property type="term" value="P:mitotic DNA replication initiation"/>
    <property type="evidence" value="ECO:0007669"/>
    <property type="project" value="InterPro"/>
</dbReference>
<evidence type="ECO:0000256" key="2">
    <source>
        <dbReference type="ARBA" id="ARBA00005755"/>
    </source>
</evidence>
<name>A0A2T9YMH9_9FUNG</name>
<evidence type="ECO:0000256" key="3">
    <source>
        <dbReference type="ARBA" id="ARBA00022679"/>
    </source>
</evidence>
<keyword evidence="7" id="KW-0863">Zinc-finger</keyword>
<keyword evidence="6" id="KW-0479">Metal-binding</keyword>
<comment type="similarity">
    <text evidence="2 12">Belongs to the DNA polymerase type-B family.</text>
</comment>
<dbReference type="OrthoDB" id="6755010at2759"/>
<evidence type="ECO:0000256" key="1">
    <source>
        <dbReference type="ARBA" id="ARBA00004123"/>
    </source>
</evidence>
<organism evidence="16 17">
    <name type="scientific">Smittium simulii</name>
    <dbReference type="NCBI Taxonomy" id="133385"/>
    <lineage>
        <taxon>Eukaryota</taxon>
        <taxon>Fungi</taxon>
        <taxon>Fungi incertae sedis</taxon>
        <taxon>Zoopagomycota</taxon>
        <taxon>Kickxellomycotina</taxon>
        <taxon>Harpellomycetes</taxon>
        <taxon>Harpellales</taxon>
        <taxon>Legeriomycetaceae</taxon>
        <taxon>Smittium</taxon>
    </lineage>
</organism>
<dbReference type="Gene3D" id="6.10.10.100">
    <property type="match status" value="1"/>
</dbReference>
<dbReference type="GO" id="GO:0005658">
    <property type="term" value="C:alpha DNA polymerase:primase complex"/>
    <property type="evidence" value="ECO:0007669"/>
    <property type="project" value="TreeGrafter"/>
</dbReference>
<evidence type="ECO:0000256" key="13">
    <source>
        <dbReference type="SAM" id="MobiDB-lite"/>
    </source>
</evidence>
<keyword evidence="8" id="KW-0862">Zinc</keyword>
<dbReference type="SUPFAM" id="SSF53098">
    <property type="entry name" value="Ribonuclease H-like"/>
    <property type="match status" value="1"/>
</dbReference>
<reference evidence="16 17" key="1">
    <citation type="journal article" date="2018" name="MBio">
        <title>Comparative Genomics Reveals the Core Gene Toolbox for the Fungus-Insect Symbiosis.</title>
        <authorList>
            <person name="Wang Y."/>
            <person name="Stata M."/>
            <person name="Wang W."/>
            <person name="Stajich J.E."/>
            <person name="White M.M."/>
            <person name="Moncalvo J.M."/>
        </authorList>
    </citation>
    <scope>NUCLEOTIDE SEQUENCE [LARGE SCALE GENOMIC DNA]</scope>
    <source>
        <strain evidence="16 17">SWE-8-4</strain>
    </source>
</reference>
<evidence type="ECO:0000256" key="8">
    <source>
        <dbReference type="ARBA" id="ARBA00022833"/>
    </source>
</evidence>
<proteinExistence type="inferred from homology"/>
<keyword evidence="4 12" id="KW-0548">Nucleotidyltransferase</keyword>
<keyword evidence="3 12" id="KW-0808">Transferase</keyword>
<dbReference type="InterPro" id="IPR042087">
    <property type="entry name" value="DNA_pol_B_thumb"/>
</dbReference>
<dbReference type="InterPro" id="IPR045846">
    <property type="entry name" value="POLBc_alpha"/>
</dbReference>
<dbReference type="InterPro" id="IPR006133">
    <property type="entry name" value="DNA-dir_DNA_pol_B_exonuc"/>
</dbReference>
<dbReference type="Gene3D" id="3.30.420.10">
    <property type="entry name" value="Ribonuclease H-like superfamily/Ribonuclease H"/>
    <property type="match status" value="1"/>
</dbReference>
<evidence type="ECO:0000313" key="17">
    <source>
        <dbReference type="Proteomes" id="UP000245383"/>
    </source>
</evidence>
<evidence type="ECO:0000256" key="11">
    <source>
        <dbReference type="ARBA" id="ARBA00023242"/>
    </source>
</evidence>
<feature type="region of interest" description="Disordered" evidence="13">
    <location>
        <begin position="283"/>
        <end position="316"/>
    </location>
</feature>
<keyword evidence="5 12" id="KW-0235">DNA replication</keyword>
<dbReference type="GO" id="GO:0008270">
    <property type="term" value="F:zinc ion binding"/>
    <property type="evidence" value="ECO:0007669"/>
    <property type="project" value="UniProtKB-KW"/>
</dbReference>
<dbReference type="Proteomes" id="UP000245383">
    <property type="component" value="Unassembled WGS sequence"/>
</dbReference>
<dbReference type="Gene3D" id="1.10.287.690">
    <property type="entry name" value="Helix hairpin bin"/>
    <property type="match status" value="1"/>
</dbReference>
<dbReference type="GO" id="GO:0003887">
    <property type="term" value="F:DNA-directed DNA polymerase activity"/>
    <property type="evidence" value="ECO:0007669"/>
    <property type="project" value="UniProtKB-KW"/>
</dbReference>
<dbReference type="GO" id="GO:0006272">
    <property type="term" value="P:leading strand elongation"/>
    <property type="evidence" value="ECO:0007669"/>
    <property type="project" value="TreeGrafter"/>
</dbReference>
<feature type="compositionally biased region" description="Acidic residues" evidence="13">
    <location>
        <begin position="283"/>
        <end position="301"/>
    </location>
</feature>
<dbReference type="NCBIfam" id="TIGR00592">
    <property type="entry name" value="pol2"/>
    <property type="match status" value="1"/>
</dbReference>
<dbReference type="AlphaFoldDB" id="A0A2T9YMH9"/>
<dbReference type="InterPro" id="IPR012337">
    <property type="entry name" value="RNaseH-like_sf"/>
</dbReference>
<feature type="region of interest" description="Disordered" evidence="13">
    <location>
        <begin position="686"/>
        <end position="708"/>
    </location>
</feature>
<dbReference type="SMART" id="SM00486">
    <property type="entry name" value="POLBc"/>
    <property type="match status" value="1"/>
</dbReference>
<accession>A0A2T9YMH9</accession>
<keyword evidence="9 12" id="KW-0239">DNA-directed DNA polymerase</keyword>
<dbReference type="EMBL" id="MBFR01000124">
    <property type="protein sequence ID" value="PVU93555.1"/>
    <property type="molecule type" value="Genomic_DNA"/>
</dbReference>
<evidence type="ECO:0000313" key="16">
    <source>
        <dbReference type="EMBL" id="PVU93555.1"/>
    </source>
</evidence>
<evidence type="ECO:0000259" key="14">
    <source>
        <dbReference type="Pfam" id="PF00136"/>
    </source>
</evidence>
<dbReference type="InterPro" id="IPR036397">
    <property type="entry name" value="RNaseH_sf"/>
</dbReference>
<protein>
    <recommendedName>
        <fullName evidence="12">DNA polymerase</fullName>
        <ecNumber evidence="12">2.7.7.7</ecNumber>
    </recommendedName>
</protein>
<comment type="subcellular location">
    <subcellularLocation>
        <location evidence="1">Nucleus</location>
    </subcellularLocation>
</comment>
<feature type="domain" description="DNA-directed DNA polymerase family B exonuclease" evidence="15">
    <location>
        <begin position="24"/>
        <end position="143"/>
    </location>
</feature>
<dbReference type="PANTHER" id="PTHR45861:SF1">
    <property type="entry name" value="DNA POLYMERASE ALPHA CATALYTIC SUBUNIT"/>
    <property type="match status" value="1"/>
</dbReference>
<evidence type="ECO:0000256" key="5">
    <source>
        <dbReference type="ARBA" id="ARBA00022705"/>
    </source>
</evidence>
<dbReference type="InterPro" id="IPR006172">
    <property type="entry name" value="DNA-dir_DNA_pol_B"/>
</dbReference>
<dbReference type="Gene3D" id="3.90.1600.10">
    <property type="entry name" value="Palm domain of DNA polymerase"/>
    <property type="match status" value="1"/>
</dbReference>
<dbReference type="EC" id="2.7.7.7" evidence="12"/>